<comment type="caution">
    <text evidence="1">The sequence shown here is derived from an EMBL/GenBank/DDBJ whole genome shotgun (WGS) entry which is preliminary data.</text>
</comment>
<proteinExistence type="predicted"/>
<reference evidence="1" key="1">
    <citation type="submission" date="2021-02" db="EMBL/GenBank/DDBJ databases">
        <title>Infant gut strain persistence is associated with maternal origin, phylogeny, and functional potential including surface adhesion and iron acquisition.</title>
        <authorList>
            <person name="Lou Y.C."/>
        </authorList>
    </citation>
    <scope>NUCLEOTIDE SEQUENCE</scope>
    <source>
        <strain evidence="1">L2_039_000G1_dasL2_039_000G1_maxbin2.maxbin.077</strain>
    </source>
</reference>
<dbReference type="EMBL" id="JAGZYH010000121">
    <property type="protein sequence ID" value="MBS6623396.1"/>
    <property type="molecule type" value="Genomic_DNA"/>
</dbReference>
<dbReference type="Proteomes" id="UP000811365">
    <property type="component" value="Unassembled WGS sequence"/>
</dbReference>
<evidence type="ECO:0000313" key="1">
    <source>
        <dbReference type="EMBL" id="MBS6623396.1"/>
    </source>
</evidence>
<organism evidence="1 2">
    <name type="scientific">Faecalibacterium prausnitzii</name>
    <dbReference type="NCBI Taxonomy" id="853"/>
    <lineage>
        <taxon>Bacteria</taxon>
        <taxon>Bacillati</taxon>
        <taxon>Bacillota</taxon>
        <taxon>Clostridia</taxon>
        <taxon>Eubacteriales</taxon>
        <taxon>Oscillospiraceae</taxon>
        <taxon>Faecalibacterium</taxon>
    </lineage>
</organism>
<protein>
    <submittedName>
        <fullName evidence="1">Uncharacterized protein</fullName>
    </submittedName>
</protein>
<evidence type="ECO:0000313" key="2">
    <source>
        <dbReference type="Proteomes" id="UP000811365"/>
    </source>
</evidence>
<gene>
    <name evidence="1" type="ORF">KH315_14900</name>
</gene>
<dbReference type="AlphaFoldDB" id="A0A9E1GN24"/>
<name>A0A9E1GN24_9FIRM</name>
<accession>A0A9E1GN24</accession>
<feature type="non-terminal residue" evidence="1">
    <location>
        <position position="1"/>
    </location>
</feature>
<sequence>LEALSKKLASMPCLVTGTYTGDGAESRLISLGFQPKALLVMTDEGYSARPYTDDYYGGLALPGKPVCLKTVYGTDYILTVESQGFRVYYNKSKYVFSNQKEFNYHYLAWK</sequence>